<feature type="compositionally biased region" description="Acidic residues" evidence="1">
    <location>
        <begin position="95"/>
        <end position="106"/>
    </location>
</feature>
<feature type="compositionally biased region" description="Polar residues" evidence="1">
    <location>
        <begin position="1"/>
        <end position="11"/>
    </location>
</feature>
<keyword evidence="3" id="KW-1185">Reference proteome</keyword>
<comment type="caution">
    <text evidence="2">The sequence shown here is derived from an EMBL/GenBank/DDBJ whole genome shotgun (WGS) entry which is preliminary data.</text>
</comment>
<sequence>MPRATQNSSSNGKRKRPQKPEPEEDTFHIDRDAEVAAFMGRTGLSFSNTMNMFRKHGGIMAAFVAFERMVEGMRVDISAESEDTFSVADSGRGDEESDEEQEEEEVAPPPPKKARTSAAKSSAKPVSRRGSNINFASASAPATPAIKVEKPASGGGLATPHLSALKGCGFVGARTFSSPRKKATPAKRTSKSERRRG</sequence>
<dbReference type="AlphaFoldDB" id="A0A8H6VTG8"/>
<dbReference type="Proteomes" id="UP000613580">
    <property type="component" value="Unassembled WGS sequence"/>
</dbReference>
<gene>
    <name evidence="2" type="ORF">HMN09_01210300</name>
</gene>
<feature type="region of interest" description="Disordered" evidence="1">
    <location>
        <begin position="80"/>
        <end position="159"/>
    </location>
</feature>
<evidence type="ECO:0000313" key="2">
    <source>
        <dbReference type="EMBL" id="KAF7293309.1"/>
    </source>
</evidence>
<feature type="region of interest" description="Disordered" evidence="1">
    <location>
        <begin position="173"/>
        <end position="197"/>
    </location>
</feature>
<feature type="region of interest" description="Disordered" evidence="1">
    <location>
        <begin position="1"/>
        <end position="29"/>
    </location>
</feature>
<evidence type="ECO:0000256" key="1">
    <source>
        <dbReference type="SAM" id="MobiDB-lite"/>
    </source>
</evidence>
<organism evidence="2 3">
    <name type="scientific">Mycena chlorophos</name>
    <name type="common">Agaric fungus</name>
    <name type="synonym">Agaricus chlorophos</name>
    <dbReference type="NCBI Taxonomy" id="658473"/>
    <lineage>
        <taxon>Eukaryota</taxon>
        <taxon>Fungi</taxon>
        <taxon>Dikarya</taxon>
        <taxon>Basidiomycota</taxon>
        <taxon>Agaricomycotina</taxon>
        <taxon>Agaricomycetes</taxon>
        <taxon>Agaricomycetidae</taxon>
        <taxon>Agaricales</taxon>
        <taxon>Marasmiineae</taxon>
        <taxon>Mycenaceae</taxon>
        <taxon>Mycena</taxon>
    </lineage>
</organism>
<evidence type="ECO:0000313" key="3">
    <source>
        <dbReference type="Proteomes" id="UP000613580"/>
    </source>
</evidence>
<dbReference type="EMBL" id="JACAZE010000021">
    <property type="protein sequence ID" value="KAF7293309.1"/>
    <property type="molecule type" value="Genomic_DNA"/>
</dbReference>
<reference evidence="2" key="1">
    <citation type="submission" date="2020-05" db="EMBL/GenBank/DDBJ databases">
        <title>Mycena genomes resolve the evolution of fungal bioluminescence.</title>
        <authorList>
            <person name="Tsai I.J."/>
        </authorList>
    </citation>
    <scope>NUCLEOTIDE SEQUENCE</scope>
    <source>
        <strain evidence="2">110903Hualien_Pintung</strain>
    </source>
</reference>
<accession>A0A8H6VTG8</accession>
<protein>
    <submittedName>
        <fullName evidence="2">Uncharacterized protein</fullName>
    </submittedName>
</protein>
<proteinExistence type="predicted"/>
<name>A0A8H6VTG8_MYCCL</name>
<feature type="compositionally biased region" description="Basic and acidic residues" evidence="1">
    <location>
        <begin position="18"/>
        <end position="29"/>
    </location>
</feature>
<feature type="compositionally biased region" description="Low complexity" evidence="1">
    <location>
        <begin position="116"/>
        <end position="125"/>
    </location>
</feature>
<feature type="compositionally biased region" description="Basic residues" evidence="1">
    <location>
        <begin position="179"/>
        <end position="197"/>
    </location>
</feature>